<dbReference type="InterPro" id="IPR008461">
    <property type="entry name" value="CrtY"/>
</dbReference>
<dbReference type="GO" id="GO:0016117">
    <property type="term" value="P:carotenoid biosynthetic process"/>
    <property type="evidence" value="ECO:0007669"/>
    <property type="project" value="InterPro"/>
</dbReference>
<dbReference type="Gene3D" id="3.50.50.60">
    <property type="entry name" value="FAD/NAD(P)-binding domain"/>
    <property type="match status" value="1"/>
</dbReference>
<evidence type="ECO:0000313" key="2">
    <source>
        <dbReference type="EMBL" id="ABC64068.1"/>
    </source>
</evidence>
<name>Q2N8C3_ERYLH</name>
<dbReference type="InterPro" id="IPR010108">
    <property type="entry name" value="Lycopene_cyclase_b/e"/>
</dbReference>
<dbReference type="STRING" id="314225.ELI_09880"/>
<dbReference type="HOGENOM" id="CLU_698000_0_0_5"/>
<keyword evidence="3" id="KW-1185">Reference proteome</keyword>
<dbReference type="InterPro" id="IPR036188">
    <property type="entry name" value="FAD/NAD-bd_sf"/>
</dbReference>
<dbReference type="AlphaFoldDB" id="Q2N8C3"/>
<dbReference type="GO" id="GO:0016705">
    <property type="term" value="F:oxidoreductase activity, acting on paired donors, with incorporation or reduction of molecular oxygen"/>
    <property type="evidence" value="ECO:0007669"/>
    <property type="project" value="InterPro"/>
</dbReference>
<dbReference type="Pfam" id="PF05834">
    <property type="entry name" value="Lycopene_cycl"/>
    <property type="match status" value="1"/>
</dbReference>
<dbReference type="RefSeq" id="WP_011414896.1">
    <property type="nucleotide sequence ID" value="NC_007722.1"/>
</dbReference>
<dbReference type="NCBIfam" id="TIGR01790">
    <property type="entry name" value="carotene-cycl"/>
    <property type="match status" value="1"/>
</dbReference>
<dbReference type="SUPFAM" id="SSF51905">
    <property type="entry name" value="FAD/NAD(P)-binding domain"/>
    <property type="match status" value="1"/>
</dbReference>
<dbReference type="EMBL" id="CP000157">
    <property type="protein sequence ID" value="ABC64068.1"/>
    <property type="molecule type" value="Genomic_DNA"/>
</dbReference>
<sequence length="400" mass="45082">MNGRRADLAIVGGGLSGGLIALALRNARPELDVRLIEAGERLGGNHRWSWFENDLGKSGNELMQPFRKTEWQGYDVYFPKYSRRLKSRYYSLASPDFDAGLRRELAQDTVHTGRKVVECTPDSVTLEGGDAIPARAVVDCRGFEPSELVRGGWQVFMGRHLRTHAPHGITRPVIMDVTVEQLDGYRFVYVLPLGASDIFIEDTYYNSNPELDRGALSSRLDRYCRQNGWEGDIVGSETGVLPVITGGDFAAYRRERELDRMPQAGARALLAHPLTSYTLPQAVETARLIARNADLPGDQLAALLAAHAQRHWNRTSYYRLLGRILFEAPQPKERYRIFERFYTLDEDLIERFYAARSRPQEKARVLWGNPPVAIHRAIAAIFSKSAPLVVPDRTKGRVST</sequence>
<reference evidence="3" key="1">
    <citation type="journal article" date="2009" name="J. Bacteriol.">
        <title>Complete genome sequence of Erythrobacter litoralis HTCC2594.</title>
        <authorList>
            <person name="Oh H.M."/>
            <person name="Giovannoni S.J."/>
            <person name="Ferriera S."/>
            <person name="Johnson J."/>
            <person name="Cho J.C."/>
        </authorList>
    </citation>
    <scope>NUCLEOTIDE SEQUENCE [LARGE SCALE GENOMIC DNA]</scope>
    <source>
        <strain evidence="3">HTCC2594</strain>
    </source>
</reference>
<evidence type="ECO:0008006" key="4">
    <source>
        <dbReference type="Google" id="ProtNLM"/>
    </source>
</evidence>
<dbReference type="NCBIfam" id="TIGR01789">
    <property type="entry name" value="lycopene_cycl"/>
    <property type="match status" value="1"/>
</dbReference>
<organism evidence="2 3">
    <name type="scientific">Erythrobacter litoralis (strain HTCC2594)</name>
    <dbReference type="NCBI Taxonomy" id="314225"/>
    <lineage>
        <taxon>Bacteria</taxon>
        <taxon>Pseudomonadati</taxon>
        <taxon>Pseudomonadota</taxon>
        <taxon>Alphaproteobacteria</taxon>
        <taxon>Sphingomonadales</taxon>
        <taxon>Erythrobacteraceae</taxon>
        <taxon>Erythrobacter/Porphyrobacter group</taxon>
        <taxon>Erythrobacter</taxon>
    </lineage>
</organism>
<gene>
    <name evidence="2" type="ordered locus">ELI_09880</name>
</gene>
<accession>Q2N8C3</accession>
<dbReference type="OrthoDB" id="5793379at2"/>
<dbReference type="GO" id="GO:0045436">
    <property type="term" value="F:lycopene beta cyclase activity"/>
    <property type="evidence" value="ECO:0007669"/>
    <property type="project" value="InterPro"/>
</dbReference>
<dbReference type="KEGG" id="eli:ELI_09880"/>
<evidence type="ECO:0000256" key="1">
    <source>
        <dbReference type="ARBA" id="ARBA00006599"/>
    </source>
</evidence>
<dbReference type="Proteomes" id="UP000008808">
    <property type="component" value="Chromosome"/>
</dbReference>
<dbReference type="eggNOG" id="COG0654">
    <property type="taxonomic scope" value="Bacteria"/>
</dbReference>
<comment type="similarity">
    <text evidence="1">Belongs to the lycopene cyclase family.</text>
</comment>
<protein>
    <recommendedName>
        <fullName evidence="4">Lycopene cyclase</fullName>
    </recommendedName>
</protein>
<proteinExistence type="inferred from homology"/>
<evidence type="ECO:0000313" key="3">
    <source>
        <dbReference type="Proteomes" id="UP000008808"/>
    </source>
</evidence>